<name>A0A3P6UAR6_LITSI</name>
<dbReference type="AlphaFoldDB" id="A0A3P6UAR6"/>
<dbReference type="EMBL" id="UYRX01000162">
    <property type="protein sequence ID" value="VDK76018.1"/>
    <property type="molecule type" value="Genomic_DNA"/>
</dbReference>
<accession>A0A3P6UAR6</accession>
<organism evidence="1 2">
    <name type="scientific">Litomosoides sigmodontis</name>
    <name type="common">Filarial nematode worm</name>
    <dbReference type="NCBI Taxonomy" id="42156"/>
    <lineage>
        <taxon>Eukaryota</taxon>
        <taxon>Metazoa</taxon>
        <taxon>Ecdysozoa</taxon>
        <taxon>Nematoda</taxon>
        <taxon>Chromadorea</taxon>
        <taxon>Rhabditida</taxon>
        <taxon>Spirurina</taxon>
        <taxon>Spiruromorpha</taxon>
        <taxon>Filarioidea</taxon>
        <taxon>Onchocercidae</taxon>
        <taxon>Litomosoides</taxon>
    </lineage>
</organism>
<protein>
    <submittedName>
        <fullName evidence="1">Uncharacterized protein</fullName>
    </submittedName>
</protein>
<reference evidence="1 2" key="1">
    <citation type="submission" date="2018-08" db="EMBL/GenBank/DDBJ databases">
        <authorList>
            <person name="Laetsch R D."/>
            <person name="Stevens L."/>
            <person name="Kumar S."/>
            <person name="Blaxter L. M."/>
        </authorList>
    </citation>
    <scope>NUCLEOTIDE SEQUENCE [LARGE SCALE GENOMIC DNA]</scope>
</reference>
<evidence type="ECO:0000313" key="2">
    <source>
        <dbReference type="Proteomes" id="UP000277928"/>
    </source>
</evidence>
<proteinExistence type="predicted"/>
<sequence>MNAAQVRVRCGREVHIASIPDICIKQIKKFDESGDGQEFLRGLSSPALRSVNTILPLPINIKLCTPRQPLSSSSLP</sequence>
<dbReference type="Proteomes" id="UP000277928">
    <property type="component" value="Unassembled WGS sequence"/>
</dbReference>
<keyword evidence="2" id="KW-1185">Reference proteome</keyword>
<gene>
    <name evidence="1" type="ORF">NLS_LOCUS3149</name>
</gene>
<evidence type="ECO:0000313" key="1">
    <source>
        <dbReference type="EMBL" id="VDK76018.1"/>
    </source>
</evidence>